<dbReference type="InterPro" id="IPR002110">
    <property type="entry name" value="Ankyrin_rpt"/>
</dbReference>
<evidence type="ECO:0000256" key="1">
    <source>
        <dbReference type="ARBA" id="ARBA00022737"/>
    </source>
</evidence>
<feature type="repeat" description="ANK" evidence="3">
    <location>
        <begin position="206"/>
        <end position="239"/>
    </location>
</feature>
<gene>
    <name evidence="4" type="ORF">ASPCAL02748</name>
</gene>
<dbReference type="SMART" id="SM00248">
    <property type="entry name" value="ANK"/>
    <property type="match status" value="6"/>
</dbReference>
<dbReference type="PRINTS" id="PR01415">
    <property type="entry name" value="ANKYRIN"/>
</dbReference>
<dbReference type="PANTHER" id="PTHR24198">
    <property type="entry name" value="ANKYRIN REPEAT AND PROTEIN KINASE DOMAIN-CONTAINING PROTEIN"/>
    <property type="match status" value="1"/>
</dbReference>
<dbReference type="AlphaFoldDB" id="A0A0U5GMJ0"/>
<sequence>MDFLEEDELMWEIGKHLLYPPLGLPEGIGLHIASHFGLKRSAKALLDKGTCVQAKRKADWGPQVQSETVIVERMVQALYQQRDRIDRHNLVGSTPLLRASDNGHGDVVELLMNHGADINARTFKGETALSRAADRGDMAMVSQLLSLWGGCKCSTGTALSAAAHAGYDAIVRRLLERGAAIEIVRHVNTVRLLADRGVNLEARSFSYRTPLARAAEDSSCEAVARVLLEKGADIEARDEQGDTPLGIAAYEGNESLVRLFIDKGADIESKNDEGNTPLYTASNRPAFSHIAQLLLEGREYRSKKQ</sequence>
<dbReference type="Pfam" id="PF00023">
    <property type="entry name" value="Ank"/>
    <property type="match status" value="1"/>
</dbReference>
<feature type="repeat" description="ANK" evidence="3">
    <location>
        <begin position="240"/>
        <end position="272"/>
    </location>
</feature>
<dbReference type="PROSITE" id="PS50088">
    <property type="entry name" value="ANK_REPEAT"/>
    <property type="match status" value="4"/>
</dbReference>
<dbReference type="OrthoDB" id="366390at2759"/>
<dbReference type="InterPro" id="IPR036770">
    <property type="entry name" value="Ankyrin_rpt-contain_sf"/>
</dbReference>
<evidence type="ECO:0000313" key="5">
    <source>
        <dbReference type="Proteomes" id="UP000054771"/>
    </source>
</evidence>
<keyword evidence="1" id="KW-0677">Repeat</keyword>
<organism evidence="4 5">
    <name type="scientific">Aspergillus calidoustus</name>
    <dbReference type="NCBI Taxonomy" id="454130"/>
    <lineage>
        <taxon>Eukaryota</taxon>
        <taxon>Fungi</taxon>
        <taxon>Dikarya</taxon>
        <taxon>Ascomycota</taxon>
        <taxon>Pezizomycotina</taxon>
        <taxon>Eurotiomycetes</taxon>
        <taxon>Eurotiomycetidae</taxon>
        <taxon>Eurotiales</taxon>
        <taxon>Aspergillaceae</taxon>
        <taxon>Aspergillus</taxon>
        <taxon>Aspergillus subgen. Nidulantes</taxon>
    </lineage>
</organism>
<proteinExistence type="predicted"/>
<evidence type="ECO:0000313" key="4">
    <source>
        <dbReference type="EMBL" id="CEN60307.1"/>
    </source>
</evidence>
<protein>
    <submittedName>
        <fullName evidence="4">Uncharacterized protein</fullName>
    </submittedName>
</protein>
<dbReference type="PANTHER" id="PTHR24198:SF165">
    <property type="entry name" value="ANKYRIN REPEAT-CONTAINING PROTEIN-RELATED"/>
    <property type="match status" value="1"/>
</dbReference>
<evidence type="ECO:0000256" key="2">
    <source>
        <dbReference type="ARBA" id="ARBA00023043"/>
    </source>
</evidence>
<feature type="repeat" description="ANK" evidence="3">
    <location>
        <begin position="91"/>
        <end position="123"/>
    </location>
</feature>
<dbReference type="Proteomes" id="UP000054771">
    <property type="component" value="Unassembled WGS sequence"/>
</dbReference>
<dbReference type="STRING" id="454130.A0A0U5GMJ0"/>
<keyword evidence="5" id="KW-1185">Reference proteome</keyword>
<accession>A0A0U5GMJ0</accession>
<keyword evidence="2 3" id="KW-0040">ANK repeat</keyword>
<evidence type="ECO:0000256" key="3">
    <source>
        <dbReference type="PROSITE-ProRule" id="PRU00023"/>
    </source>
</evidence>
<dbReference type="Gene3D" id="1.25.40.20">
    <property type="entry name" value="Ankyrin repeat-containing domain"/>
    <property type="match status" value="3"/>
</dbReference>
<name>A0A0U5GMJ0_ASPCI</name>
<reference evidence="5" key="1">
    <citation type="journal article" date="2016" name="Genome Announc.">
        <title>Draft genome sequences of fungus Aspergillus calidoustus.</title>
        <authorList>
            <person name="Horn F."/>
            <person name="Linde J."/>
            <person name="Mattern D.J."/>
            <person name="Walther G."/>
            <person name="Guthke R."/>
            <person name="Scherlach K."/>
            <person name="Martin K."/>
            <person name="Brakhage A.A."/>
            <person name="Petzke L."/>
            <person name="Valiante V."/>
        </authorList>
    </citation>
    <scope>NUCLEOTIDE SEQUENCE [LARGE SCALE GENOMIC DNA]</scope>
    <source>
        <strain evidence="5">SF006504</strain>
    </source>
</reference>
<dbReference type="PROSITE" id="PS50297">
    <property type="entry name" value="ANK_REP_REGION"/>
    <property type="match status" value="3"/>
</dbReference>
<dbReference type="EMBL" id="CDMC01000002">
    <property type="protein sequence ID" value="CEN60307.1"/>
    <property type="molecule type" value="Genomic_DNA"/>
</dbReference>
<dbReference type="Pfam" id="PF13637">
    <property type="entry name" value="Ank_4"/>
    <property type="match status" value="1"/>
</dbReference>
<dbReference type="SUPFAM" id="SSF48403">
    <property type="entry name" value="Ankyrin repeat"/>
    <property type="match status" value="1"/>
</dbReference>
<dbReference type="Pfam" id="PF12796">
    <property type="entry name" value="Ank_2"/>
    <property type="match status" value="1"/>
</dbReference>
<feature type="repeat" description="ANK" evidence="3">
    <location>
        <begin position="154"/>
        <end position="186"/>
    </location>
</feature>